<accession>A0ABQ1ZSJ0</accession>
<evidence type="ECO:0000259" key="1">
    <source>
        <dbReference type="Pfam" id="PF10022"/>
    </source>
</evidence>
<dbReference type="PIRSF" id="PIRSF014753">
    <property type="entry name" value="UCP014753"/>
    <property type="match status" value="1"/>
</dbReference>
<dbReference type="PANTHER" id="PTHR35339">
    <property type="entry name" value="LINALOOL DEHYDRATASE_ISOMERASE DOMAIN-CONTAINING PROTEIN"/>
    <property type="match status" value="1"/>
</dbReference>
<proteinExistence type="predicted"/>
<comment type="caution">
    <text evidence="2">The sequence shown here is derived from an EMBL/GenBank/DDBJ whole genome shotgun (WGS) entry which is preliminary data.</text>
</comment>
<evidence type="ECO:0000313" key="3">
    <source>
        <dbReference type="Proteomes" id="UP000605427"/>
    </source>
</evidence>
<reference evidence="3" key="1">
    <citation type="journal article" date="2019" name="Int. J. Syst. Evol. Microbiol.">
        <title>The Global Catalogue of Microorganisms (GCM) 10K type strain sequencing project: providing services to taxonomists for standard genome sequencing and annotation.</title>
        <authorList>
            <consortium name="The Broad Institute Genomics Platform"/>
            <consortium name="The Broad Institute Genome Sequencing Center for Infectious Disease"/>
            <person name="Wu L."/>
            <person name="Ma J."/>
        </authorList>
    </citation>
    <scope>NUCLEOTIDE SEQUENCE [LARGE SCALE GENOMIC DNA]</scope>
    <source>
        <strain evidence="3">CCM 8702</strain>
    </source>
</reference>
<feature type="domain" description="DUF2264" evidence="1">
    <location>
        <begin position="14"/>
        <end position="369"/>
    </location>
</feature>
<protein>
    <recommendedName>
        <fullName evidence="1">DUF2264 domain-containing protein</fullName>
    </recommendedName>
</protein>
<organism evidence="2 3">
    <name type="scientific">Saccharibacillus endophyticus</name>
    <dbReference type="NCBI Taxonomy" id="2060666"/>
    <lineage>
        <taxon>Bacteria</taxon>
        <taxon>Bacillati</taxon>
        <taxon>Bacillota</taxon>
        <taxon>Bacilli</taxon>
        <taxon>Bacillales</taxon>
        <taxon>Paenibacillaceae</taxon>
        <taxon>Saccharibacillus</taxon>
    </lineage>
</organism>
<dbReference type="Pfam" id="PF10022">
    <property type="entry name" value="DUF2264"/>
    <property type="match status" value="1"/>
</dbReference>
<sequence>MVDQQEIASGKEARQYWLDTMLTIADPVLNALGERKLKECLPIDFHPDRAPYACLEAFGRLICGMAPWLESEGLEGEEEALRAAYAEKVRNGIDAATDPASPDYMNFSDIGQPLVDAAFLAHALVRAPKMIAGQLSEPVKQRLMTELRRTRRTVPPKTNWLLFSAMVEAALYLLGDEEHDRMRIDLALHLHLDWYKGDGMYGDGKDFHWDYYNSFVIQPMLVDLVGLLRDTSPGYAEIADTVLARAARYASVLEHMIAPDGTYPPIGRSIVYRFGAFQHLAQASLQHFLEEKIVPAQVRGALTAVIRRIMQAPGTLDGQGWLTPGLYGHQPELAEGYISVGSLYLCSTVFLPLGLSPDDRFWAGEDAKWTSVKIAAGERMVADGALYL</sequence>
<gene>
    <name evidence="2" type="ORF">GCM10007362_13460</name>
</gene>
<keyword evidence="3" id="KW-1185">Reference proteome</keyword>
<dbReference type="InterPro" id="IPR016624">
    <property type="entry name" value="UCP014753"/>
</dbReference>
<dbReference type="InterPro" id="IPR049349">
    <property type="entry name" value="DUF2264_N"/>
</dbReference>
<dbReference type="PANTHER" id="PTHR35339:SF3">
    <property type="entry name" value="DUF2264 DOMAIN-CONTAINING PROTEIN"/>
    <property type="match status" value="1"/>
</dbReference>
<dbReference type="Proteomes" id="UP000605427">
    <property type="component" value="Unassembled WGS sequence"/>
</dbReference>
<evidence type="ECO:0000313" key="2">
    <source>
        <dbReference type="EMBL" id="GGH73897.1"/>
    </source>
</evidence>
<name>A0ABQ1ZSJ0_9BACL</name>
<dbReference type="RefSeq" id="WP_172247049.1">
    <property type="nucleotide sequence ID" value="NZ_BMDD01000001.1"/>
</dbReference>
<dbReference type="EMBL" id="BMDD01000001">
    <property type="protein sequence ID" value="GGH73897.1"/>
    <property type="molecule type" value="Genomic_DNA"/>
</dbReference>